<dbReference type="GO" id="GO:0004364">
    <property type="term" value="F:glutathione transferase activity"/>
    <property type="evidence" value="ECO:0007669"/>
    <property type="project" value="UniProtKB-ARBA"/>
</dbReference>
<evidence type="ECO:0000313" key="2">
    <source>
        <dbReference type="Proteomes" id="UP000046393"/>
    </source>
</evidence>
<dbReference type="Proteomes" id="UP000046393">
    <property type="component" value="Unplaced"/>
</dbReference>
<dbReference type="AlphaFoldDB" id="A0A0N5AYQ3"/>
<reference evidence="3" key="1">
    <citation type="submission" date="2017-02" db="UniProtKB">
        <authorList>
            <consortium name="WormBaseParasite"/>
        </authorList>
    </citation>
    <scope>IDENTIFICATION</scope>
</reference>
<keyword evidence="2" id="KW-1185">Reference proteome</keyword>
<dbReference type="InterPro" id="IPR004045">
    <property type="entry name" value="Glutathione_S-Trfase_N"/>
</dbReference>
<dbReference type="InterPro" id="IPR036282">
    <property type="entry name" value="Glutathione-S-Trfase_C_sf"/>
</dbReference>
<dbReference type="Gene3D" id="3.40.30.10">
    <property type="entry name" value="Glutaredoxin"/>
    <property type="match status" value="1"/>
</dbReference>
<dbReference type="SFLD" id="SFLDS00019">
    <property type="entry name" value="Glutathione_Transferase_(cytos"/>
    <property type="match status" value="1"/>
</dbReference>
<dbReference type="Gene3D" id="1.20.1050.10">
    <property type="match status" value="1"/>
</dbReference>
<feature type="domain" description="GST N-terminal" evidence="1">
    <location>
        <begin position="3"/>
        <end position="103"/>
    </location>
</feature>
<dbReference type="InterPro" id="IPR040079">
    <property type="entry name" value="Glutathione_S-Trfase"/>
</dbReference>
<organism evidence="2 3">
    <name type="scientific">Syphacia muris</name>
    <dbReference type="NCBI Taxonomy" id="451379"/>
    <lineage>
        <taxon>Eukaryota</taxon>
        <taxon>Metazoa</taxon>
        <taxon>Ecdysozoa</taxon>
        <taxon>Nematoda</taxon>
        <taxon>Chromadorea</taxon>
        <taxon>Rhabditida</taxon>
        <taxon>Spirurina</taxon>
        <taxon>Oxyuridomorpha</taxon>
        <taxon>Oxyuroidea</taxon>
        <taxon>Oxyuridae</taxon>
        <taxon>Syphacia</taxon>
    </lineage>
</organism>
<sequence>MSGPKFLLYEDECNKSEVIALLFAIAEVPYKTVSCQMPPSKELLQSKTFLLKSQKSFHLKISDEQNISEMPLMELPVLEIDGNGISGQLAICRQLAWRFGFGGADALQDSIVDMLVEFFYEASIRLNSQEKCKCIKNASVDEDKSDYLDSEFLPKFVHYLTRIENDYLVGDQLTWADVMAFTFIKQYLLSVIDEEREHNDRYSKIKDYYQKLAPYFKKYNCV</sequence>
<dbReference type="SUPFAM" id="SSF47616">
    <property type="entry name" value="GST C-terminal domain-like"/>
    <property type="match status" value="1"/>
</dbReference>
<proteinExistence type="predicted"/>
<dbReference type="WBParaSite" id="SMUV_0001010101-mRNA-1">
    <property type="protein sequence ID" value="SMUV_0001010101-mRNA-1"/>
    <property type="gene ID" value="SMUV_0001010101"/>
</dbReference>
<dbReference type="GO" id="GO:0006749">
    <property type="term" value="P:glutathione metabolic process"/>
    <property type="evidence" value="ECO:0007669"/>
    <property type="project" value="TreeGrafter"/>
</dbReference>
<dbReference type="PROSITE" id="PS50404">
    <property type="entry name" value="GST_NTER"/>
    <property type="match status" value="1"/>
</dbReference>
<evidence type="ECO:0000313" key="3">
    <source>
        <dbReference type="WBParaSite" id="SMUV_0001010101-mRNA-1"/>
    </source>
</evidence>
<dbReference type="InterPro" id="IPR004046">
    <property type="entry name" value="GST_C"/>
</dbReference>
<evidence type="ECO:0000259" key="1">
    <source>
        <dbReference type="PROSITE" id="PS50404"/>
    </source>
</evidence>
<accession>A0A0N5AYQ3</accession>
<protein>
    <submittedName>
        <fullName evidence="3">GST N-terminal domain-containing protein</fullName>
    </submittedName>
</protein>
<dbReference type="InterPro" id="IPR050213">
    <property type="entry name" value="GST_superfamily"/>
</dbReference>
<dbReference type="STRING" id="451379.A0A0N5AYQ3"/>
<dbReference type="PANTHER" id="PTHR11571">
    <property type="entry name" value="GLUTATHIONE S-TRANSFERASE"/>
    <property type="match status" value="1"/>
</dbReference>
<dbReference type="PANTHER" id="PTHR11571:SF150">
    <property type="entry name" value="GLUTATHIONE S-TRANSFERASE"/>
    <property type="match status" value="1"/>
</dbReference>
<name>A0A0N5AYQ3_9BILA</name>
<dbReference type="Pfam" id="PF14497">
    <property type="entry name" value="GST_C_3"/>
    <property type="match status" value="1"/>
</dbReference>